<dbReference type="SUPFAM" id="SSF52540">
    <property type="entry name" value="P-loop containing nucleoside triphosphate hydrolases"/>
    <property type="match status" value="1"/>
</dbReference>
<evidence type="ECO:0000256" key="1">
    <source>
        <dbReference type="SAM" id="Coils"/>
    </source>
</evidence>
<comment type="caution">
    <text evidence="3">The sequence shown here is derived from an EMBL/GenBank/DDBJ whole genome shotgun (WGS) entry which is preliminary data.</text>
</comment>
<name>A0A4R4FA68_9FIRM</name>
<evidence type="ECO:0008006" key="5">
    <source>
        <dbReference type="Google" id="ProtNLM"/>
    </source>
</evidence>
<dbReference type="InterPro" id="IPR027417">
    <property type="entry name" value="P-loop_NTPase"/>
</dbReference>
<evidence type="ECO:0000313" key="4">
    <source>
        <dbReference type="Proteomes" id="UP000295710"/>
    </source>
</evidence>
<accession>A0A4R4FA68</accession>
<dbReference type="RefSeq" id="WP_132281271.1">
    <property type="nucleotide sequence ID" value="NZ_JAOBST010000055.1"/>
</dbReference>
<evidence type="ECO:0000313" key="3">
    <source>
        <dbReference type="EMBL" id="TDA20201.1"/>
    </source>
</evidence>
<feature type="compositionally biased region" description="Basic and acidic residues" evidence="2">
    <location>
        <begin position="294"/>
        <end position="304"/>
    </location>
</feature>
<sequence length="304" mass="34983">MRQGNKNKKVDIIRYVTEGTFDAYLYQMIENKQKFISQIMTSKSPARTVEDIDETALSYAEIKALATGNPHIKEKMDLDIQVSKLQLLKQSFLSQKYDMEDKVTKQYPREIKDLTEKIADYEADIALVKAHTPSDREIFPVMQIKEISYDDKQEAGKAIITACKEMKSPDPELIGAYRGLSMELYYNTFSKEFVINLKGKMKHQVSLGTDIHGNITRLDNAIAKFEDNLLRCRERLETTKVQLETAKQEVEKPFQQEEELKEKVARLGELNALLDMDKKDSTLLDAEPDEGVEEKEKSSQVLER</sequence>
<protein>
    <recommendedName>
        <fullName evidence="5">Helicase</fullName>
    </recommendedName>
</protein>
<evidence type="ECO:0000256" key="2">
    <source>
        <dbReference type="SAM" id="MobiDB-lite"/>
    </source>
</evidence>
<keyword evidence="4" id="KW-1185">Reference proteome</keyword>
<organism evidence="3 4">
    <name type="scientific">Extibacter muris</name>
    <dbReference type="NCBI Taxonomy" id="1796622"/>
    <lineage>
        <taxon>Bacteria</taxon>
        <taxon>Bacillati</taxon>
        <taxon>Bacillota</taxon>
        <taxon>Clostridia</taxon>
        <taxon>Lachnospirales</taxon>
        <taxon>Lachnospiraceae</taxon>
        <taxon>Extibacter</taxon>
    </lineage>
</organism>
<feature type="coiled-coil region" evidence="1">
    <location>
        <begin position="215"/>
        <end position="249"/>
    </location>
</feature>
<gene>
    <name evidence="3" type="ORF">E1963_18365</name>
</gene>
<dbReference type="EMBL" id="SMMX01000028">
    <property type="protein sequence ID" value="TDA20201.1"/>
    <property type="molecule type" value="Genomic_DNA"/>
</dbReference>
<keyword evidence="1" id="KW-0175">Coiled coil</keyword>
<dbReference type="AlphaFoldDB" id="A0A4R4FA68"/>
<dbReference type="Gene3D" id="3.40.50.300">
    <property type="entry name" value="P-loop containing nucleotide triphosphate hydrolases"/>
    <property type="match status" value="1"/>
</dbReference>
<reference evidence="3 4" key="1">
    <citation type="journal article" date="2016" name="Nat. Microbiol.">
        <title>The Mouse Intestinal Bacterial Collection (miBC) provides host-specific insight into cultured diversity and functional potential of the gut microbiota.</title>
        <authorList>
            <person name="Lagkouvardos I."/>
            <person name="Pukall R."/>
            <person name="Abt B."/>
            <person name="Foesel B.U."/>
            <person name="Meier-Kolthoff J.P."/>
            <person name="Kumar N."/>
            <person name="Bresciani A."/>
            <person name="Martinez I."/>
            <person name="Just S."/>
            <person name="Ziegler C."/>
            <person name="Brugiroux S."/>
            <person name="Garzetti D."/>
            <person name="Wenning M."/>
            <person name="Bui T.P."/>
            <person name="Wang J."/>
            <person name="Hugenholtz F."/>
            <person name="Plugge C.M."/>
            <person name="Peterson D.A."/>
            <person name="Hornef M.W."/>
            <person name="Baines J.F."/>
            <person name="Smidt H."/>
            <person name="Walter J."/>
            <person name="Kristiansen K."/>
            <person name="Nielsen H.B."/>
            <person name="Haller D."/>
            <person name="Overmann J."/>
            <person name="Stecher B."/>
            <person name="Clavel T."/>
        </authorList>
    </citation>
    <scope>NUCLEOTIDE SEQUENCE [LARGE SCALE GENOMIC DNA]</scope>
    <source>
        <strain evidence="3 4">DSM 28560</strain>
    </source>
</reference>
<proteinExistence type="predicted"/>
<dbReference type="Proteomes" id="UP000295710">
    <property type="component" value="Unassembled WGS sequence"/>
</dbReference>
<feature type="region of interest" description="Disordered" evidence="2">
    <location>
        <begin position="278"/>
        <end position="304"/>
    </location>
</feature>